<feature type="compositionally biased region" description="Polar residues" evidence="10">
    <location>
        <begin position="324"/>
        <end position="333"/>
    </location>
</feature>
<accession>G1SHM9</accession>
<reference evidence="14" key="3">
    <citation type="submission" date="2025-09" db="UniProtKB">
        <authorList>
            <consortium name="Ensembl"/>
        </authorList>
    </citation>
    <scope>IDENTIFICATION</scope>
    <source>
        <strain evidence="14">Thorbecke</strain>
    </source>
</reference>
<dbReference type="InterPro" id="IPR000500">
    <property type="entry name" value="Connexin"/>
</dbReference>
<dbReference type="OrthoDB" id="9943496at2759"/>
<dbReference type="SMR" id="G1SHM9"/>
<evidence type="ECO:0000259" key="13">
    <source>
        <dbReference type="SMART" id="SM01089"/>
    </source>
</evidence>
<protein>
    <recommendedName>
        <fullName evidence="9">Gap junction protein</fullName>
    </recommendedName>
</protein>
<evidence type="ECO:0000256" key="7">
    <source>
        <dbReference type="ARBA" id="ARBA00022989"/>
    </source>
</evidence>
<comment type="function">
    <text evidence="9">One gap junction consists of a cluster of closely packed pairs of transmembrane channels, the connexons, through which materials of low MW diffuse from one cell to a neighboring cell.</text>
</comment>
<feature type="transmembrane region" description="Helical" evidence="11">
    <location>
        <begin position="78"/>
        <end position="101"/>
    </location>
</feature>
<dbReference type="InterPro" id="IPR019570">
    <property type="entry name" value="Connexin_CCC"/>
</dbReference>
<feature type="region of interest" description="Disordered" evidence="10">
    <location>
        <begin position="210"/>
        <end position="351"/>
    </location>
</feature>
<dbReference type="FunCoup" id="G1SHM9">
    <property type="interactions" value="106"/>
</dbReference>
<evidence type="ECO:0000256" key="11">
    <source>
        <dbReference type="SAM" id="Phobius"/>
    </source>
</evidence>
<feature type="domain" description="Connexin cysteine-rich" evidence="13">
    <location>
        <begin position="134"/>
        <end position="200"/>
    </location>
</feature>
<evidence type="ECO:0000259" key="12">
    <source>
        <dbReference type="SMART" id="SM00037"/>
    </source>
</evidence>
<dbReference type="GO" id="GO:0005922">
    <property type="term" value="C:connexin complex"/>
    <property type="evidence" value="ECO:0007669"/>
    <property type="project" value="InterPro"/>
</dbReference>
<feature type="transmembrane region" description="Helical" evidence="11">
    <location>
        <begin position="180"/>
        <end position="201"/>
    </location>
</feature>
<evidence type="ECO:0000256" key="9">
    <source>
        <dbReference type="RuleBase" id="RU000630"/>
    </source>
</evidence>
<proteinExistence type="inferred from homology"/>
<dbReference type="Pfam" id="PF00029">
    <property type="entry name" value="Connexin"/>
    <property type="match status" value="1"/>
</dbReference>
<dbReference type="PANTHER" id="PTHR11984">
    <property type="entry name" value="CONNEXIN"/>
    <property type="match status" value="1"/>
</dbReference>
<comment type="subcellular location">
    <subcellularLocation>
        <location evidence="1">Cell junction</location>
        <location evidence="1">Gap junction</location>
    </subcellularLocation>
    <subcellularLocation>
        <location evidence="2 9">Cell membrane</location>
        <topology evidence="2 9">Multi-pass membrane protein</topology>
    </subcellularLocation>
</comment>
<dbReference type="OMA" id="CTRPPCT"/>
<dbReference type="eggNOG" id="ENOG502QWIV">
    <property type="taxonomic scope" value="Eukaryota"/>
</dbReference>
<dbReference type="GO" id="GO:0005243">
    <property type="term" value="F:gap junction channel activity"/>
    <property type="evidence" value="ECO:0007669"/>
    <property type="project" value="TreeGrafter"/>
</dbReference>
<feature type="transmembrane region" description="Helical" evidence="11">
    <location>
        <begin position="122"/>
        <end position="145"/>
    </location>
</feature>
<gene>
    <name evidence="14" type="primary">GJD4</name>
</gene>
<dbReference type="Bgee" id="ENSOCUG00000002477">
    <property type="expression patterns" value="Expressed in embryo and 8 other cell types or tissues"/>
</dbReference>
<reference evidence="14 15" key="1">
    <citation type="journal article" date="2011" name="Nature">
        <title>A high-resolution map of human evolutionary constraint using 29 mammals.</title>
        <authorList>
            <person name="Lindblad-Toh K."/>
            <person name="Garber M."/>
            <person name="Zuk O."/>
            <person name="Lin M.F."/>
            <person name="Parker B.J."/>
            <person name="Washietl S."/>
            <person name="Kheradpour P."/>
            <person name="Ernst J."/>
            <person name="Jordan G."/>
            <person name="Mauceli E."/>
            <person name="Ward L.D."/>
            <person name="Lowe C.B."/>
            <person name="Holloway A.K."/>
            <person name="Clamp M."/>
            <person name="Gnerre S."/>
            <person name="Alfoldi J."/>
            <person name="Beal K."/>
            <person name="Chang J."/>
            <person name="Clawson H."/>
            <person name="Cuff J."/>
            <person name="Di Palma F."/>
            <person name="Fitzgerald S."/>
            <person name="Flicek P."/>
            <person name="Guttman M."/>
            <person name="Hubisz M.J."/>
            <person name="Jaffe D.B."/>
            <person name="Jungreis I."/>
            <person name="Kent W.J."/>
            <person name="Kostka D."/>
            <person name="Lara M."/>
            <person name="Martins A.L."/>
            <person name="Massingham T."/>
            <person name="Moltke I."/>
            <person name="Raney B.J."/>
            <person name="Rasmussen M.D."/>
            <person name="Robinson J."/>
            <person name="Stark A."/>
            <person name="Vilella A.J."/>
            <person name="Wen J."/>
            <person name="Xie X."/>
            <person name="Zody M.C."/>
            <person name="Baldwin J."/>
            <person name="Bloom T."/>
            <person name="Chin C.W."/>
            <person name="Heiman D."/>
            <person name="Nicol R."/>
            <person name="Nusbaum C."/>
            <person name="Young S."/>
            <person name="Wilkinson J."/>
            <person name="Worley K.C."/>
            <person name="Kovar C.L."/>
            <person name="Muzny D.M."/>
            <person name="Gibbs R.A."/>
            <person name="Cree A."/>
            <person name="Dihn H.H."/>
            <person name="Fowler G."/>
            <person name="Jhangiani S."/>
            <person name="Joshi V."/>
            <person name="Lee S."/>
            <person name="Lewis L.R."/>
            <person name="Nazareth L.V."/>
            <person name="Okwuonu G."/>
            <person name="Santibanez J."/>
            <person name="Warren W.C."/>
            <person name="Mardis E.R."/>
            <person name="Weinstock G.M."/>
            <person name="Wilson R.K."/>
            <person name="Delehaunty K."/>
            <person name="Dooling D."/>
            <person name="Fronik C."/>
            <person name="Fulton L."/>
            <person name="Fulton B."/>
            <person name="Graves T."/>
            <person name="Minx P."/>
            <person name="Sodergren E."/>
            <person name="Birney E."/>
            <person name="Margulies E.H."/>
            <person name="Herrero J."/>
            <person name="Green E.D."/>
            <person name="Haussler D."/>
            <person name="Siepel A."/>
            <person name="Goldman N."/>
            <person name="Pollard K.S."/>
            <person name="Pedersen J.S."/>
            <person name="Lander E.S."/>
            <person name="Kellis M."/>
        </authorList>
    </citation>
    <scope>NUCLEOTIDE SEQUENCE [LARGE SCALE GENOMIC DNA]</scope>
    <source>
        <strain evidence="15">Thorbecke</strain>
    </source>
</reference>
<sequence length="351" mass="37999">MESVDWLGFLLVTLDCNVTMLGKVWLLLTVLLRLAVLALAALPVYQDEQERFVCNTLQPGCANVCYDAFSPVSPVRFWVLHSAAVLLPYAAFTVHVLHRAARLAAHRLRGERRPLRLPDFSWSYIVHLCLRTLLEVALGASHYLLFGFLVPARFSCSHAPCPGVVDCYVSRPTEKSLVTLFMWAVGALSLILGVLDLILSLRARTRPAAKGSSIMEQRGHVGSPEDVDGGWQGEGVPTRPVPWPRGEGAASPSGTFRGSGRLELPDEDGSEGMASVSDQLARACREPVGSPFREAPIDPSGSGPTGVVEQPSPGPRGRLAAHRSCSQLQPSTRPASSSSAPHLRAKRSEWV</sequence>
<dbReference type="InterPro" id="IPR017990">
    <property type="entry name" value="Connexin_CS"/>
</dbReference>
<dbReference type="GO" id="GO:0007267">
    <property type="term" value="P:cell-cell signaling"/>
    <property type="evidence" value="ECO:0007669"/>
    <property type="project" value="TreeGrafter"/>
</dbReference>
<evidence type="ECO:0000256" key="2">
    <source>
        <dbReference type="ARBA" id="ARBA00004651"/>
    </source>
</evidence>
<comment type="subunit">
    <text evidence="9">A connexon is composed of a hexamer of connexins.</text>
</comment>
<dbReference type="CTD" id="219770"/>
<keyword evidence="4 9" id="KW-0812">Transmembrane</keyword>
<dbReference type="PRINTS" id="PR00206">
    <property type="entry name" value="CONNEXIN"/>
</dbReference>
<keyword evidence="5 9" id="KW-0303">Gap junction</keyword>
<dbReference type="InParanoid" id="G1SHM9"/>
<comment type="similarity">
    <text evidence="9">Belongs to the connexin family.</text>
</comment>
<dbReference type="GeneID" id="100344266"/>
<dbReference type="Ensembl" id="ENSOCUT00000002478.4">
    <property type="protein sequence ID" value="ENSOCUP00000002142.2"/>
    <property type="gene ID" value="ENSOCUG00000002477.4"/>
</dbReference>
<dbReference type="PaxDb" id="9986-ENSOCUP00000002142"/>
<dbReference type="AlphaFoldDB" id="G1SHM9"/>
<dbReference type="Proteomes" id="UP000001811">
    <property type="component" value="Unplaced"/>
</dbReference>
<evidence type="ECO:0000256" key="8">
    <source>
        <dbReference type="ARBA" id="ARBA00023136"/>
    </source>
</evidence>
<dbReference type="Gene3D" id="1.20.1440.80">
    <property type="entry name" value="Gap junction channel protein cysteine-rich domain"/>
    <property type="match status" value="1"/>
</dbReference>
<keyword evidence="6" id="KW-0965">Cell junction</keyword>
<keyword evidence="8 11" id="KW-0472">Membrane</keyword>
<evidence type="ECO:0000256" key="4">
    <source>
        <dbReference type="ARBA" id="ARBA00022692"/>
    </source>
</evidence>
<evidence type="ECO:0000256" key="6">
    <source>
        <dbReference type="ARBA" id="ARBA00022949"/>
    </source>
</evidence>
<dbReference type="InterPro" id="IPR013092">
    <property type="entry name" value="Connexin_N"/>
</dbReference>
<evidence type="ECO:0000313" key="15">
    <source>
        <dbReference type="Proteomes" id="UP000001811"/>
    </source>
</evidence>
<dbReference type="RefSeq" id="XP_069912252.1">
    <property type="nucleotide sequence ID" value="XM_070056151.1"/>
</dbReference>
<dbReference type="PROSITE" id="PS00407">
    <property type="entry name" value="CONNEXINS_1"/>
    <property type="match status" value="1"/>
</dbReference>
<evidence type="ECO:0000256" key="5">
    <source>
        <dbReference type="ARBA" id="ARBA00022868"/>
    </source>
</evidence>
<dbReference type="GeneTree" id="ENSGT01150000286949"/>
<feature type="transmembrane region" description="Helical" evidence="11">
    <location>
        <begin position="24"/>
        <end position="45"/>
    </location>
</feature>
<evidence type="ECO:0000313" key="14">
    <source>
        <dbReference type="Ensembl" id="ENSOCUP00000002142.2"/>
    </source>
</evidence>
<evidence type="ECO:0000256" key="10">
    <source>
        <dbReference type="SAM" id="MobiDB-lite"/>
    </source>
</evidence>
<keyword evidence="3" id="KW-1003">Cell membrane</keyword>
<dbReference type="SMART" id="SM01089">
    <property type="entry name" value="Connexin_CCC"/>
    <property type="match status" value="1"/>
</dbReference>
<reference evidence="14" key="2">
    <citation type="submission" date="2025-08" db="UniProtKB">
        <authorList>
            <consortium name="Ensembl"/>
        </authorList>
    </citation>
    <scope>IDENTIFICATION</scope>
    <source>
        <strain evidence="14">Thorbecke</strain>
    </source>
</reference>
<dbReference type="PANTHER" id="PTHR11984:SF3">
    <property type="entry name" value="GAP JUNCTION DELTA-4 PROTEIN"/>
    <property type="match status" value="1"/>
</dbReference>
<keyword evidence="7 11" id="KW-1133">Transmembrane helix</keyword>
<feature type="domain" description="Connexin N-terminal" evidence="12">
    <location>
        <begin position="43"/>
        <end position="76"/>
    </location>
</feature>
<dbReference type="HOGENOM" id="CLU_037388_3_0_1"/>
<dbReference type="InterPro" id="IPR038359">
    <property type="entry name" value="Connexin_N_sf"/>
</dbReference>
<evidence type="ECO:0000256" key="3">
    <source>
        <dbReference type="ARBA" id="ARBA00022475"/>
    </source>
</evidence>
<evidence type="ECO:0000256" key="1">
    <source>
        <dbReference type="ARBA" id="ARBA00004610"/>
    </source>
</evidence>
<keyword evidence="15" id="KW-1185">Reference proteome</keyword>
<organism evidence="14 15">
    <name type="scientific">Oryctolagus cuniculus</name>
    <name type="common">Rabbit</name>
    <dbReference type="NCBI Taxonomy" id="9986"/>
    <lineage>
        <taxon>Eukaryota</taxon>
        <taxon>Metazoa</taxon>
        <taxon>Chordata</taxon>
        <taxon>Craniata</taxon>
        <taxon>Vertebrata</taxon>
        <taxon>Euteleostomi</taxon>
        <taxon>Mammalia</taxon>
        <taxon>Eutheria</taxon>
        <taxon>Euarchontoglires</taxon>
        <taxon>Glires</taxon>
        <taxon>Lagomorpha</taxon>
        <taxon>Leporidae</taxon>
        <taxon>Oryctolagus</taxon>
    </lineage>
</organism>
<dbReference type="STRING" id="9986.ENSOCUP00000002142"/>
<name>G1SHM9_RABIT</name>
<dbReference type="SMART" id="SM00037">
    <property type="entry name" value="CNX"/>
    <property type="match status" value="1"/>
</dbReference>
<dbReference type="PROSITE" id="PS00408">
    <property type="entry name" value="CONNEXINS_2"/>
    <property type="match status" value="1"/>
</dbReference>